<dbReference type="SUPFAM" id="SSF53474">
    <property type="entry name" value="alpha/beta-Hydrolases"/>
    <property type="match status" value="1"/>
</dbReference>
<reference evidence="1" key="1">
    <citation type="submission" date="2023-03" db="EMBL/GenBank/DDBJ databases">
        <title>Massive genome expansion in bonnet fungi (Mycena s.s.) driven by repeated elements and novel gene families across ecological guilds.</title>
        <authorList>
            <consortium name="Lawrence Berkeley National Laboratory"/>
            <person name="Harder C.B."/>
            <person name="Miyauchi S."/>
            <person name="Viragh M."/>
            <person name="Kuo A."/>
            <person name="Thoen E."/>
            <person name="Andreopoulos B."/>
            <person name="Lu D."/>
            <person name="Skrede I."/>
            <person name="Drula E."/>
            <person name="Henrissat B."/>
            <person name="Morin E."/>
            <person name="Kohler A."/>
            <person name="Barry K."/>
            <person name="LaButti K."/>
            <person name="Morin E."/>
            <person name="Salamov A."/>
            <person name="Lipzen A."/>
            <person name="Mereny Z."/>
            <person name="Hegedus B."/>
            <person name="Baldrian P."/>
            <person name="Stursova M."/>
            <person name="Weitz H."/>
            <person name="Taylor A."/>
            <person name="Grigoriev I.V."/>
            <person name="Nagy L.G."/>
            <person name="Martin F."/>
            <person name="Kauserud H."/>
        </authorList>
    </citation>
    <scope>NUCLEOTIDE SEQUENCE</scope>
    <source>
        <strain evidence="1">CBHHK002</strain>
    </source>
</reference>
<dbReference type="EMBL" id="JARIHO010000007">
    <property type="protein sequence ID" value="KAJ7358285.1"/>
    <property type="molecule type" value="Genomic_DNA"/>
</dbReference>
<organism evidence="1 2">
    <name type="scientific">Mycena albidolilacea</name>
    <dbReference type="NCBI Taxonomy" id="1033008"/>
    <lineage>
        <taxon>Eukaryota</taxon>
        <taxon>Fungi</taxon>
        <taxon>Dikarya</taxon>
        <taxon>Basidiomycota</taxon>
        <taxon>Agaricomycotina</taxon>
        <taxon>Agaricomycetes</taxon>
        <taxon>Agaricomycetidae</taxon>
        <taxon>Agaricales</taxon>
        <taxon>Marasmiineae</taxon>
        <taxon>Mycenaceae</taxon>
        <taxon>Mycena</taxon>
    </lineage>
</organism>
<keyword evidence="2" id="KW-1185">Reference proteome</keyword>
<name>A0AAD7EYL0_9AGAR</name>
<protein>
    <submittedName>
        <fullName evidence="1">Uncharacterized protein</fullName>
    </submittedName>
</protein>
<dbReference type="InterPro" id="IPR029058">
    <property type="entry name" value="AB_hydrolase_fold"/>
</dbReference>
<accession>A0AAD7EYL0</accession>
<evidence type="ECO:0000313" key="1">
    <source>
        <dbReference type="EMBL" id="KAJ7358285.1"/>
    </source>
</evidence>
<proteinExistence type="predicted"/>
<sequence length="115" mass="12880">GDAVFHAPRRCFQNALSGKQNQWAYLKKRYKAVPFLGSFHTTDIFNVFKGGELTDYLINFVNSPDPNGKTVPTWPGYMRGTEFNDDWGGADAGSQDTFRVDAMKVLTNVSLPFPI</sequence>
<dbReference type="Gene3D" id="3.40.50.1820">
    <property type="entry name" value="alpha/beta hydrolase"/>
    <property type="match status" value="1"/>
</dbReference>
<dbReference type="AlphaFoldDB" id="A0AAD7EYL0"/>
<comment type="caution">
    <text evidence="1">The sequence shown here is derived from an EMBL/GenBank/DDBJ whole genome shotgun (WGS) entry which is preliminary data.</text>
</comment>
<evidence type="ECO:0000313" key="2">
    <source>
        <dbReference type="Proteomes" id="UP001218218"/>
    </source>
</evidence>
<dbReference type="Proteomes" id="UP001218218">
    <property type="component" value="Unassembled WGS sequence"/>
</dbReference>
<feature type="non-terminal residue" evidence="1">
    <location>
        <position position="115"/>
    </location>
</feature>
<gene>
    <name evidence="1" type="ORF">DFH08DRAFT_687426</name>
</gene>